<keyword evidence="1" id="KW-0677">Repeat</keyword>
<evidence type="ECO:0000256" key="1">
    <source>
        <dbReference type="ARBA" id="ARBA00022737"/>
    </source>
</evidence>
<dbReference type="SMART" id="SM00248">
    <property type="entry name" value="ANK"/>
    <property type="match status" value="5"/>
</dbReference>
<evidence type="ECO:0000313" key="5">
    <source>
        <dbReference type="EMBL" id="CAJ1406182.1"/>
    </source>
</evidence>
<dbReference type="SUPFAM" id="SSF48403">
    <property type="entry name" value="Ankyrin repeat"/>
    <property type="match status" value="1"/>
</dbReference>
<evidence type="ECO:0000259" key="4">
    <source>
        <dbReference type="PROSITE" id="PS50106"/>
    </source>
</evidence>
<dbReference type="PANTHER" id="PTHR24173:SF74">
    <property type="entry name" value="ANKYRIN REPEAT DOMAIN-CONTAINING PROTEIN 16"/>
    <property type="match status" value="1"/>
</dbReference>
<proteinExistence type="predicted"/>
<dbReference type="PROSITE" id="PS50297">
    <property type="entry name" value="ANK_REP_REGION"/>
    <property type="match status" value="3"/>
</dbReference>
<keyword evidence="2 3" id="KW-0040">ANK repeat</keyword>
<dbReference type="Pfam" id="PF00023">
    <property type="entry name" value="Ank"/>
    <property type="match status" value="2"/>
</dbReference>
<organism evidence="5 6">
    <name type="scientific">Effrenium voratum</name>
    <dbReference type="NCBI Taxonomy" id="2562239"/>
    <lineage>
        <taxon>Eukaryota</taxon>
        <taxon>Sar</taxon>
        <taxon>Alveolata</taxon>
        <taxon>Dinophyceae</taxon>
        <taxon>Suessiales</taxon>
        <taxon>Symbiodiniaceae</taxon>
        <taxon>Effrenium</taxon>
    </lineage>
</organism>
<dbReference type="InterPro" id="IPR001478">
    <property type="entry name" value="PDZ"/>
</dbReference>
<feature type="repeat" description="ANK" evidence="3">
    <location>
        <begin position="64"/>
        <end position="96"/>
    </location>
</feature>
<accession>A0AA36JIE5</accession>
<feature type="repeat" description="ANK" evidence="3">
    <location>
        <begin position="386"/>
        <end position="418"/>
    </location>
</feature>
<gene>
    <name evidence="5" type="ORF">EVOR1521_LOCUS28210</name>
</gene>
<dbReference type="InterPro" id="IPR036770">
    <property type="entry name" value="Ankyrin_rpt-contain_sf"/>
</dbReference>
<dbReference type="Pfam" id="PF12796">
    <property type="entry name" value="Ank_2"/>
    <property type="match status" value="1"/>
</dbReference>
<protein>
    <recommendedName>
        <fullName evidence="4">PDZ domain-containing protein</fullName>
    </recommendedName>
</protein>
<name>A0AA36JIE5_9DINO</name>
<dbReference type="InterPro" id="IPR002110">
    <property type="entry name" value="Ankyrin_rpt"/>
</dbReference>
<feature type="domain" description="PDZ" evidence="4">
    <location>
        <begin position="300"/>
        <end position="375"/>
    </location>
</feature>
<evidence type="ECO:0000256" key="3">
    <source>
        <dbReference type="PROSITE-ProRule" id="PRU00023"/>
    </source>
</evidence>
<dbReference type="Proteomes" id="UP001178507">
    <property type="component" value="Unassembled WGS sequence"/>
</dbReference>
<dbReference type="PROSITE" id="PS50106">
    <property type="entry name" value="PDZ"/>
    <property type="match status" value="1"/>
</dbReference>
<feature type="repeat" description="ANK" evidence="3">
    <location>
        <begin position="188"/>
        <end position="220"/>
    </location>
</feature>
<comment type="caution">
    <text evidence="5">The sequence shown here is derived from an EMBL/GenBank/DDBJ whole genome shotgun (WGS) entry which is preliminary data.</text>
</comment>
<dbReference type="PROSITE" id="PS50088">
    <property type="entry name" value="ANK_REPEAT"/>
    <property type="match status" value="3"/>
</dbReference>
<dbReference type="PANTHER" id="PTHR24173">
    <property type="entry name" value="ANKYRIN REPEAT CONTAINING"/>
    <property type="match status" value="1"/>
</dbReference>
<dbReference type="EMBL" id="CAUJNA010003618">
    <property type="protein sequence ID" value="CAJ1406182.1"/>
    <property type="molecule type" value="Genomic_DNA"/>
</dbReference>
<keyword evidence="6" id="KW-1185">Reference proteome</keyword>
<evidence type="ECO:0000313" key="6">
    <source>
        <dbReference type="Proteomes" id="UP001178507"/>
    </source>
</evidence>
<sequence length="675" mass="75165">MQRKQGIPTRCRLGCAPLQILLSRGAGKDDKDAAGQTALHHASSGLAAKALLHAWADVNALDLRGQRPLHCAVVARNKEVVAELLKAEADVDARQVQLKRLEVRLERPNLQQVWGFQWQKPLLLRQRRCVEAILPNSPASRWNEERAAGSEMLKPGAELLEVRAPGSAQEALRGARKLRLVFGQGADVGDSPVHLAVRQGDVPLLTMLLHARADSNLLGADGTTAFELAEHQPELLEVLMLVTSAPEAFTPRRRQQIMRPVFDDEARLSLHRAAERGDLQEVEQLLLTVDADAAMERELELTLQRRPGEELWGFEWNDFHDHRQRRVIESILIESPAGAWNTEQAAMGAETLCRGDELLEVNGQSSYEALKELRRWHKVQLVFRLSGCTALRLAAQQGHHQVVAALLRARSDANLAWQGQQFDLELTRSGDQCWGFQWDERFETSQRRVLWAMFANSPAAQWNQQMMEQKAEPLKRGDELVLINGRDARSCLALRELSVQLRFQRRRRAVSSALQLAAVAGHDAVCDLLLGAGVQPDMDLPSPLKLFSDSGKAVLELWTEEQLVTAFLIRVSDSWQAVRLEVQRRLEVTRASFIFKGRELDPAKAVEEFAGGQSVISFTVVYREELLGALKTGDLAQANLASPTCVLSAPSLSGHDATYDVGAFGTWAFFIFTVA</sequence>
<dbReference type="AlphaFoldDB" id="A0AA36JIE5"/>
<dbReference type="Gene3D" id="1.25.40.20">
    <property type="entry name" value="Ankyrin repeat-containing domain"/>
    <property type="match status" value="3"/>
</dbReference>
<evidence type="ECO:0000256" key="2">
    <source>
        <dbReference type="ARBA" id="ARBA00023043"/>
    </source>
</evidence>
<reference evidence="5" key="1">
    <citation type="submission" date="2023-08" db="EMBL/GenBank/DDBJ databases">
        <authorList>
            <person name="Chen Y."/>
            <person name="Shah S."/>
            <person name="Dougan E. K."/>
            <person name="Thang M."/>
            <person name="Chan C."/>
        </authorList>
    </citation>
    <scope>NUCLEOTIDE SEQUENCE</scope>
</reference>